<protein>
    <submittedName>
        <fullName evidence="7">(pine wood nematode) hypothetical protein</fullName>
    </submittedName>
    <submittedName>
        <fullName evidence="10">G_PROTEIN_RECEP_F1_2 domain-containing protein</fullName>
    </submittedName>
</protein>
<dbReference type="InterPro" id="IPR000276">
    <property type="entry name" value="GPCR_Rhodpsn"/>
</dbReference>
<dbReference type="Gene3D" id="1.20.1070.10">
    <property type="entry name" value="Rhodopsin 7-helix transmembrane proteins"/>
    <property type="match status" value="1"/>
</dbReference>
<dbReference type="InterPro" id="IPR052954">
    <property type="entry name" value="GPCR-Ligand_Int"/>
</dbReference>
<dbReference type="GO" id="GO:0019825">
    <property type="term" value="F:oxygen binding"/>
    <property type="evidence" value="ECO:0007669"/>
    <property type="project" value="InterPro"/>
</dbReference>
<dbReference type="Proteomes" id="UP000582659">
    <property type="component" value="Unassembled WGS sequence"/>
</dbReference>
<sequence>MAELGSNESGSNPVPDDLFLEPPPAESWCFDLIMFYKTTAEDDEQARNVLLQLENYAKFSFVVNGIITCLLATFGLLGNSMFVYQIHKSRYFSRRLACHLTMLCMWDMALLLCCLSTYGIISLYHGIMPFVGIIAYLLYFFQPFASFCVTGTIWQVLAITIERYTAVSKPLEQRTRNAQFSVRAICAGIALGAFLLNMVVVPFERELKDCYEFTPSGFEVRTMISTLPVVNNQYYAILVHLIPDIIFRAPLPIIAIACLTIRTLQIFSRRTVGSQTIHARRNIHYMLTLLNIKFIMCNTLYMVNTVLMEVMGYGGKTSSQQTEIDIEQYIRSLYLTDLSNMLLALHSATNWLIFYHWPRIMGHKKYSNITITTLGNSSKTVAIDQEIAELLLSRFSAHKYKISTELLTVLCRENPQIANALIGSDLNENKTLKGKEGLEKHQLQQARLQRHGVLLANAIEEVLFALTSKNFSVVEWKDLCRQIGYNHFEVNNYCGAEQWKLVRDTLMSSINNYAVNKWPGANFQQISSSNIQKTMVKVFNFALREMKSGALCAVVDSTQQNRACQPGRMGTAAACTTALASSALAFGPRRNPVPSVFKADQKPCLRQLDSIGNSSLDSYGLDSPIHSRTRTMLSRFSIFTGRTDTTDYCDSPSEKPFVF</sequence>
<evidence type="ECO:0000256" key="2">
    <source>
        <dbReference type="ARBA" id="ARBA00022692"/>
    </source>
</evidence>
<dbReference type="InterPro" id="IPR012292">
    <property type="entry name" value="Globin/Proto"/>
</dbReference>
<evidence type="ECO:0000313" key="7">
    <source>
        <dbReference type="EMBL" id="CAD5234432.1"/>
    </source>
</evidence>
<evidence type="ECO:0000313" key="10">
    <source>
        <dbReference type="WBParaSite" id="BXY_1426400.1"/>
    </source>
</evidence>
<comment type="subcellular location">
    <subcellularLocation>
        <location evidence="1">Membrane</location>
    </subcellularLocation>
</comment>
<feature type="transmembrane region" description="Helical" evidence="5">
    <location>
        <begin position="245"/>
        <end position="264"/>
    </location>
</feature>
<keyword evidence="9" id="KW-1185">Reference proteome</keyword>
<evidence type="ECO:0000313" key="8">
    <source>
        <dbReference type="Proteomes" id="UP000095284"/>
    </source>
</evidence>
<dbReference type="EMBL" id="CAJFDI010000006">
    <property type="protein sequence ID" value="CAD5234432.1"/>
    <property type="molecule type" value="Genomic_DNA"/>
</dbReference>
<dbReference type="PANTHER" id="PTHR46641">
    <property type="entry name" value="FMRFAMIDE RECEPTOR-RELATED"/>
    <property type="match status" value="1"/>
</dbReference>
<accession>A0A1I7SMH9</accession>
<keyword evidence="2 5" id="KW-0812">Transmembrane</keyword>
<evidence type="ECO:0000256" key="3">
    <source>
        <dbReference type="ARBA" id="ARBA00022989"/>
    </source>
</evidence>
<dbReference type="GO" id="GO:0020037">
    <property type="term" value="F:heme binding"/>
    <property type="evidence" value="ECO:0007669"/>
    <property type="project" value="InterPro"/>
</dbReference>
<dbReference type="Proteomes" id="UP000659654">
    <property type="component" value="Unassembled WGS sequence"/>
</dbReference>
<dbReference type="WBParaSite" id="BXY_1426400.1">
    <property type="protein sequence ID" value="BXY_1426400.1"/>
    <property type="gene ID" value="BXY_1426400"/>
</dbReference>
<feature type="transmembrane region" description="Helical" evidence="5">
    <location>
        <begin position="61"/>
        <end position="84"/>
    </location>
</feature>
<feature type="transmembrane region" description="Helical" evidence="5">
    <location>
        <begin position="133"/>
        <end position="159"/>
    </location>
</feature>
<dbReference type="PROSITE" id="PS50262">
    <property type="entry name" value="G_PROTEIN_RECEP_F1_2"/>
    <property type="match status" value="1"/>
</dbReference>
<dbReference type="CDD" id="cd14978">
    <property type="entry name" value="7tmA_FMRFamide_R-like"/>
    <property type="match status" value="1"/>
</dbReference>
<evidence type="ECO:0000313" key="9">
    <source>
        <dbReference type="Proteomes" id="UP000659654"/>
    </source>
</evidence>
<feature type="domain" description="G-protein coupled receptors family 1 profile" evidence="6">
    <location>
        <begin position="78"/>
        <end position="354"/>
    </location>
</feature>
<dbReference type="AlphaFoldDB" id="A0A1I7SMH9"/>
<dbReference type="PANTHER" id="PTHR46641:SF10">
    <property type="entry name" value="G-PROTEIN COUPLED RECEPTORS FAMILY 1 PROFILE DOMAIN-CONTAINING PROTEIN"/>
    <property type="match status" value="1"/>
</dbReference>
<evidence type="ECO:0000259" key="6">
    <source>
        <dbReference type="PROSITE" id="PS50262"/>
    </source>
</evidence>
<name>A0A1I7SMH9_BURXY</name>
<dbReference type="Pfam" id="PF00001">
    <property type="entry name" value="7tm_1"/>
    <property type="match status" value="1"/>
</dbReference>
<feature type="transmembrane region" description="Helical" evidence="5">
    <location>
        <begin position="180"/>
        <end position="203"/>
    </location>
</feature>
<evidence type="ECO:0000256" key="4">
    <source>
        <dbReference type="ARBA" id="ARBA00023136"/>
    </source>
</evidence>
<keyword evidence="4 5" id="KW-0472">Membrane</keyword>
<reference evidence="7" key="2">
    <citation type="submission" date="2020-09" db="EMBL/GenBank/DDBJ databases">
        <authorList>
            <person name="Kikuchi T."/>
        </authorList>
    </citation>
    <scope>NUCLEOTIDE SEQUENCE</scope>
    <source>
        <strain evidence="7">Ka4C1</strain>
    </source>
</reference>
<dbReference type="eggNOG" id="ENOG502SJIK">
    <property type="taxonomic scope" value="Eukaryota"/>
</dbReference>
<evidence type="ECO:0000256" key="5">
    <source>
        <dbReference type="SAM" id="Phobius"/>
    </source>
</evidence>
<dbReference type="EMBL" id="CAJFCV020000006">
    <property type="protein sequence ID" value="CAG9130218.1"/>
    <property type="molecule type" value="Genomic_DNA"/>
</dbReference>
<proteinExistence type="predicted"/>
<dbReference type="GO" id="GO:0004930">
    <property type="term" value="F:G protein-coupled receptor activity"/>
    <property type="evidence" value="ECO:0007669"/>
    <property type="project" value="InterPro"/>
</dbReference>
<evidence type="ECO:0000256" key="1">
    <source>
        <dbReference type="ARBA" id="ARBA00004370"/>
    </source>
</evidence>
<gene>
    <name evidence="7" type="ORF">BXYJ_LOCUS14523</name>
</gene>
<dbReference type="OrthoDB" id="10011262at2759"/>
<keyword evidence="3 5" id="KW-1133">Transmembrane helix</keyword>
<feature type="transmembrane region" description="Helical" evidence="5">
    <location>
        <begin position="285"/>
        <end position="303"/>
    </location>
</feature>
<dbReference type="Gene3D" id="1.10.490.10">
    <property type="entry name" value="Globins"/>
    <property type="match status" value="1"/>
</dbReference>
<feature type="transmembrane region" description="Helical" evidence="5">
    <location>
        <begin position="96"/>
        <end position="121"/>
    </location>
</feature>
<reference evidence="10" key="1">
    <citation type="submission" date="2016-11" db="UniProtKB">
        <authorList>
            <consortium name="WormBaseParasite"/>
        </authorList>
    </citation>
    <scope>IDENTIFICATION</scope>
</reference>
<dbReference type="GO" id="GO:0016020">
    <property type="term" value="C:membrane"/>
    <property type="evidence" value="ECO:0007669"/>
    <property type="project" value="UniProtKB-SubCell"/>
</dbReference>
<organism evidence="8 10">
    <name type="scientific">Bursaphelenchus xylophilus</name>
    <name type="common">Pinewood nematode worm</name>
    <name type="synonym">Aphelenchoides xylophilus</name>
    <dbReference type="NCBI Taxonomy" id="6326"/>
    <lineage>
        <taxon>Eukaryota</taxon>
        <taxon>Metazoa</taxon>
        <taxon>Ecdysozoa</taxon>
        <taxon>Nematoda</taxon>
        <taxon>Chromadorea</taxon>
        <taxon>Rhabditida</taxon>
        <taxon>Tylenchina</taxon>
        <taxon>Tylenchomorpha</taxon>
        <taxon>Aphelenchoidea</taxon>
        <taxon>Aphelenchoididae</taxon>
        <taxon>Bursaphelenchus</taxon>
    </lineage>
</organism>
<dbReference type="SUPFAM" id="SSF81321">
    <property type="entry name" value="Family A G protein-coupled receptor-like"/>
    <property type="match status" value="1"/>
</dbReference>
<dbReference type="Proteomes" id="UP000095284">
    <property type="component" value="Unplaced"/>
</dbReference>
<dbReference type="InterPro" id="IPR017452">
    <property type="entry name" value="GPCR_Rhodpsn_7TM"/>
</dbReference>